<name>A0ABU1QQ23_9BACT</name>
<dbReference type="EMBL" id="JAVDTI010000001">
    <property type="protein sequence ID" value="MDR6803248.1"/>
    <property type="molecule type" value="Genomic_DNA"/>
</dbReference>
<organism evidence="1 2">
    <name type="scientific">Dyadobacter fermentans</name>
    <dbReference type="NCBI Taxonomy" id="94254"/>
    <lineage>
        <taxon>Bacteria</taxon>
        <taxon>Pseudomonadati</taxon>
        <taxon>Bacteroidota</taxon>
        <taxon>Cytophagia</taxon>
        <taxon>Cytophagales</taxon>
        <taxon>Spirosomataceae</taxon>
        <taxon>Dyadobacter</taxon>
    </lineage>
</organism>
<keyword evidence="1" id="KW-0378">Hydrolase</keyword>
<dbReference type="GO" id="GO:0016787">
    <property type="term" value="F:hydrolase activity"/>
    <property type="evidence" value="ECO:0007669"/>
    <property type="project" value="UniProtKB-KW"/>
</dbReference>
<comment type="caution">
    <text evidence="1">The sequence shown here is derived from an EMBL/GenBank/DDBJ whole genome shotgun (WGS) entry which is preliminary data.</text>
</comment>
<keyword evidence="2" id="KW-1185">Reference proteome</keyword>
<dbReference type="InterPro" id="IPR018669">
    <property type="entry name" value="Toxin_HigB"/>
</dbReference>
<dbReference type="RefSeq" id="WP_309980748.1">
    <property type="nucleotide sequence ID" value="NZ_JAVDTI010000001.1"/>
</dbReference>
<sequence>MVIFSYSTLRDFFNKYPDSKEALISWYRITQKASFSTSHDVKLAFNSVDAIGHGLYVFNIRGNTYRLIVKIKFNSRTVYIRFIGTHQQYDKIDVRSLWKT</sequence>
<gene>
    <name evidence="1" type="ORF">J2W84_000285</name>
</gene>
<evidence type="ECO:0000313" key="2">
    <source>
        <dbReference type="Proteomes" id="UP001264980"/>
    </source>
</evidence>
<reference evidence="1 2" key="1">
    <citation type="submission" date="2023-07" db="EMBL/GenBank/DDBJ databases">
        <title>Sorghum-associated microbial communities from plants grown in Nebraska, USA.</title>
        <authorList>
            <person name="Schachtman D."/>
        </authorList>
    </citation>
    <scope>NUCLEOTIDE SEQUENCE [LARGE SCALE GENOMIC DNA]</scope>
    <source>
        <strain evidence="1 2">BE57</strain>
    </source>
</reference>
<dbReference type="EC" id="3.1.-.-" evidence="1"/>
<dbReference type="Pfam" id="PF09907">
    <property type="entry name" value="HigB_toxin"/>
    <property type="match status" value="1"/>
</dbReference>
<evidence type="ECO:0000313" key="1">
    <source>
        <dbReference type="EMBL" id="MDR6803248.1"/>
    </source>
</evidence>
<protein>
    <submittedName>
        <fullName evidence="1">mRNA interferase HigB</fullName>
        <ecNumber evidence="1">3.1.-.-</ecNumber>
    </submittedName>
</protein>
<dbReference type="Proteomes" id="UP001264980">
    <property type="component" value="Unassembled WGS sequence"/>
</dbReference>
<proteinExistence type="predicted"/>
<accession>A0ABU1QQ23</accession>